<accession>A0ABD3RG28</accession>
<comment type="caution">
    <text evidence="4">The sequence shown here is derived from an EMBL/GenBank/DDBJ whole genome shotgun (WGS) entry which is preliminary data.</text>
</comment>
<dbReference type="Proteomes" id="UP001530377">
    <property type="component" value="Unassembled WGS sequence"/>
</dbReference>
<dbReference type="EMBL" id="JALLPB020000813">
    <property type="protein sequence ID" value="KAL3806415.1"/>
    <property type="molecule type" value="Genomic_DNA"/>
</dbReference>
<sequence>MSQAMDDMRRKMNSMLASAEQLEVKLRKTDLSLLNKIEGKEKLREKLNSRCEFYKKLQTDIGRGQEQAYSKLDAADKAVLVVQQKVEALETELRKSKAALDEVIAQNKLNVLPELEELGRLLQKNKDEIAISSRACADDEQRLQELIQLALTIDTEDKELKQLAKDKEDVLQSLRAKPDKHAETLSRARQDEISIKLEIDCINQRKIFAQEHVARETARISELYTKKDEGVFLLNSERQRLEEKRLNVYNLHKKLNEQRILEHDLAAERLETELRIKNAHDDVKHNSYFLTAENRQLGLAKSALVNKQQSLSMLLSSVPLAEAKLHELQQCISIMEAEKQAEEQTLFSIKARVDSCMMNLVSEEYIEKDILDRLHSSSKAVTESESGIERARIEELKANTLVSLTKEKGAITRRKVGHASQLENDLDMEVHIREIRKIELTKKINEAEKKANNYTTLLGMMRGERDKTSRLVDETQKSLSEMKHRSTMLQAELRLRMAERAQKMKLLEEDIGARVASQQMRATKRTEKNEAWSSYRQALEDVERQNAQIDKLNAALIHSKKELERALLQNEQLNVAKEAMSGQLQLRKKQLEEMQIIANKHTETLKKGELGIQQKERDQAALELKVANIQRSIDLLKKDLQNPADIEAKIESVKRKLEVQMLESEQLTRELESPNHDRLRVLDKGIDQSEEELAAKLATLERLVQHKKEVLLAGEISLNDTAFQIQQLEESLQSYKIATQAVLNGINEYQGRIQEKKRLRTAQISEILMYDELIATRQSTVSDLEKNILLREEFLLASAGESENVDASATILRTAEKQLKDSSSPPQTKHQACARPTGYLPGDYDEYTINVPRPYGGHAPFKAGTVKSATFGQTNVGRKLDKNQQLEEGQA</sequence>
<evidence type="ECO:0000256" key="3">
    <source>
        <dbReference type="SAM" id="MobiDB-lite"/>
    </source>
</evidence>
<reference evidence="4 5" key="1">
    <citation type="submission" date="2024-10" db="EMBL/GenBank/DDBJ databases">
        <title>Updated reference genomes for cyclostephanoid diatoms.</title>
        <authorList>
            <person name="Roberts W.R."/>
            <person name="Alverson A.J."/>
        </authorList>
    </citation>
    <scope>NUCLEOTIDE SEQUENCE [LARGE SCALE GENOMIC DNA]</scope>
    <source>
        <strain evidence="4 5">AJA228-03</strain>
    </source>
</reference>
<feature type="coiled-coil region" evidence="2">
    <location>
        <begin position="612"/>
        <end position="706"/>
    </location>
</feature>
<keyword evidence="1 2" id="KW-0175">Coiled coil</keyword>
<evidence type="ECO:0000256" key="1">
    <source>
        <dbReference type="ARBA" id="ARBA00023054"/>
    </source>
</evidence>
<evidence type="ECO:0000313" key="4">
    <source>
        <dbReference type="EMBL" id="KAL3806415.1"/>
    </source>
</evidence>
<evidence type="ECO:0000313" key="5">
    <source>
        <dbReference type="Proteomes" id="UP001530377"/>
    </source>
</evidence>
<dbReference type="AlphaFoldDB" id="A0ABD3RG28"/>
<keyword evidence="5" id="KW-1185">Reference proteome</keyword>
<protein>
    <submittedName>
        <fullName evidence="4">Uncharacterized protein</fullName>
    </submittedName>
</protein>
<evidence type="ECO:0000256" key="2">
    <source>
        <dbReference type="SAM" id="Coils"/>
    </source>
</evidence>
<name>A0ABD3RG28_9STRA</name>
<feature type="coiled-coil region" evidence="2">
    <location>
        <begin position="72"/>
        <end position="106"/>
    </location>
</feature>
<feature type="region of interest" description="Disordered" evidence="3">
    <location>
        <begin position="817"/>
        <end position="837"/>
    </location>
</feature>
<organism evidence="4 5">
    <name type="scientific">Cyclostephanos tholiformis</name>
    <dbReference type="NCBI Taxonomy" id="382380"/>
    <lineage>
        <taxon>Eukaryota</taxon>
        <taxon>Sar</taxon>
        <taxon>Stramenopiles</taxon>
        <taxon>Ochrophyta</taxon>
        <taxon>Bacillariophyta</taxon>
        <taxon>Coscinodiscophyceae</taxon>
        <taxon>Thalassiosirophycidae</taxon>
        <taxon>Stephanodiscales</taxon>
        <taxon>Stephanodiscaceae</taxon>
        <taxon>Cyclostephanos</taxon>
    </lineage>
</organism>
<dbReference type="PANTHER" id="PTHR32083">
    <property type="entry name" value="CILIA AND FLAGELLA-ASSOCIATED PROTEIN 58-RELATED"/>
    <property type="match status" value="1"/>
</dbReference>
<feature type="coiled-coil region" evidence="2">
    <location>
        <begin position="535"/>
        <end position="569"/>
    </location>
</feature>
<proteinExistence type="predicted"/>
<gene>
    <name evidence="4" type="ORF">ACHAXA_002661</name>
</gene>
<dbReference type="PANTHER" id="PTHR32083:SF34">
    <property type="entry name" value="COILED-COIL DOMAIN-CONTAINING PROTEIN 146"/>
    <property type="match status" value="1"/>
</dbReference>
<feature type="compositionally biased region" description="Polar residues" evidence="3">
    <location>
        <begin position="821"/>
        <end position="830"/>
    </location>
</feature>